<name>A0A934WRR2_9FIRM</name>
<sequence>MIIDTHAHIGTLPPFDMTIEQVLYSMDKYGIDFTILSNIEGAENDHQQNPVPPPYSKPQNQLLRETIDAVRPYPDRLGIMPWLRIQHELPDEEFVSLLKENHDIIYGIKLHPFHSLTAPDEERLEPIYRLAAEFELPVASHTGGCEQAMSPHLYNAAKRHPEVKFIMVHMDLGTDNSVALDLLGKLPNLYGDTTWVPVSTTVEAIRRYGSEKMLFGTDNPIDGKDTLLHNRTGDRSLYQQYFNELKELISADDYANLMYKNAQRLFGL</sequence>
<dbReference type="Gene3D" id="3.20.20.140">
    <property type="entry name" value="Metal-dependent hydrolases"/>
    <property type="match status" value="1"/>
</dbReference>
<feature type="domain" description="Amidohydrolase-related" evidence="2">
    <location>
        <begin position="65"/>
        <end position="268"/>
    </location>
</feature>
<evidence type="ECO:0000313" key="4">
    <source>
        <dbReference type="Proteomes" id="UP000633365"/>
    </source>
</evidence>
<dbReference type="PANTHER" id="PTHR21240:SF28">
    <property type="entry name" value="ISO-OROTATE DECARBOXYLASE (EUROFUNG)"/>
    <property type="match status" value="1"/>
</dbReference>
<dbReference type="RefSeq" id="WP_201427574.1">
    <property type="nucleotide sequence ID" value="NZ_JAEQMG010000080.1"/>
</dbReference>
<dbReference type="SUPFAM" id="SSF51556">
    <property type="entry name" value="Metallo-dependent hydrolases"/>
    <property type="match status" value="1"/>
</dbReference>
<comment type="caution">
    <text evidence="3">The sequence shown here is derived from an EMBL/GenBank/DDBJ whole genome shotgun (WGS) entry which is preliminary data.</text>
</comment>
<dbReference type="Proteomes" id="UP000633365">
    <property type="component" value="Unassembled WGS sequence"/>
</dbReference>
<gene>
    <name evidence="3" type="ORF">JKK62_08660</name>
</gene>
<dbReference type="InterPro" id="IPR032466">
    <property type="entry name" value="Metal_Hydrolase"/>
</dbReference>
<dbReference type="GO" id="GO:0005737">
    <property type="term" value="C:cytoplasm"/>
    <property type="evidence" value="ECO:0007669"/>
    <property type="project" value="TreeGrafter"/>
</dbReference>
<organism evidence="3 4">
    <name type="scientific">Ruminococcus difficilis</name>
    <dbReference type="NCBI Taxonomy" id="2763069"/>
    <lineage>
        <taxon>Bacteria</taxon>
        <taxon>Bacillati</taxon>
        <taxon>Bacillota</taxon>
        <taxon>Clostridia</taxon>
        <taxon>Eubacteriales</taxon>
        <taxon>Oscillospiraceae</taxon>
        <taxon>Ruminococcus</taxon>
    </lineage>
</organism>
<dbReference type="AlphaFoldDB" id="A0A934WRR2"/>
<dbReference type="Pfam" id="PF04909">
    <property type="entry name" value="Amidohydro_2"/>
    <property type="match status" value="1"/>
</dbReference>
<accession>A0A934WRR2</accession>
<dbReference type="InterPro" id="IPR006680">
    <property type="entry name" value="Amidohydro-rel"/>
</dbReference>
<evidence type="ECO:0000256" key="1">
    <source>
        <dbReference type="ARBA" id="ARBA00023239"/>
    </source>
</evidence>
<reference evidence="3" key="1">
    <citation type="submission" date="2021-01" db="EMBL/GenBank/DDBJ databases">
        <title>Genome public.</title>
        <authorList>
            <person name="Liu C."/>
            <person name="Sun Q."/>
        </authorList>
    </citation>
    <scope>NUCLEOTIDE SEQUENCE</scope>
    <source>
        <strain evidence="3">M6</strain>
    </source>
</reference>
<dbReference type="InterPro" id="IPR032465">
    <property type="entry name" value="ACMSD"/>
</dbReference>
<dbReference type="EMBL" id="JAEQMG010000080">
    <property type="protein sequence ID" value="MBK6088718.1"/>
    <property type="molecule type" value="Genomic_DNA"/>
</dbReference>
<dbReference type="GO" id="GO:0019748">
    <property type="term" value="P:secondary metabolic process"/>
    <property type="evidence" value="ECO:0007669"/>
    <property type="project" value="TreeGrafter"/>
</dbReference>
<dbReference type="GO" id="GO:0016787">
    <property type="term" value="F:hydrolase activity"/>
    <property type="evidence" value="ECO:0007669"/>
    <property type="project" value="InterPro"/>
</dbReference>
<dbReference type="PANTHER" id="PTHR21240">
    <property type="entry name" value="2-AMINO-3-CARBOXYLMUCONATE-6-SEMIALDEHYDE DECARBOXYLASE"/>
    <property type="match status" value="1"/>
</dbReference>
<dbReference type="GO" id="GO:0016831">
    <property type="term" value="F:carboxy-lyase activity"/>
    <property type="evidence" value="ECO:0007669"/>
    <property type="project" value="InterPro"/>
</dbReference>
<keyword evidence="1" id="KW-0456">Lyase</keyword>
<proteinExistence type="predicted"/>
<evidence type="ECO:0000259" key="2">
    <source>
        <dbReference type="Pfam" id="PF04909"/>
    </source>
</evidence>
<keyword evidence="4" id="KW-1185">Reference proteome</keyword>
<evidence type="ECO:0000313" key="3">
    <source>
        <dbReference type="EMBL" id="MBK6088718.1"/>
    </source>
</evidence>
<protein>
    <submittedName>
        <fullName evidence="3">Amidohydrolase family protein</fullName>
    </submittedName>
</protein>